<dbReference type="EMBL" id="BARS01002131">
    <property type="protein sequence ID" value="GAF81626.1"/>
    <property type="molecule type" value="Genomic_DNA"/>
</dbReference>
<feature type="non-terminal residue" evidence="1">
    <location>
        <position position="50"/>
    </location>
</feature>
<accession>X0T2Q3</accession>
<reference evidence="1" key="1">
    <citation type="journal article" date="2014" name="Front. Microbiol.">
        <title>High frequency of phylogenetically diverse reductive dehalogenase-homologous genes in deep subseafloor sedimentary metagenomes.</title>
        <authorList>
            <person name="Kawai M."/>
            <person name="Futagami T."/>
            <person name="Toyoda A."/>
            <person name="Takaki Y."/>
            <person name="Nishi S."/>
            <person name="Hori S."/>
            <person name="Arai W."/>
            <person name="Tsubouchi T."/>
            <person name="Morono Y."/>
            <person name="Uchiyama I."/>
            <person name="Ito T."/>
            <person name="Fujiyama A."/>
            <person name="Inagaki F."/>
            <person name="Takami H."/>
        </authorList>
    </citation>
    <scope>NUCLEOTIDE SEQUENCE</scope>
    <source>
        <strain evidence="1">Expedition CK06-06</strain>
    </source>
</reference>
<sequence length="50" mass="4958">MGGQVVELVVQVAGAAAQAAEADQSVGPRGAVQGVELAPAVELVKGEFRP</sequence>
<organism evidence="1">
    <name type="scientific">marine sediment metagenome</name>
    <dbReference type="NCBI Taxonomy" id="412755"/>
    <lineage>
        <taxon>unclassified sequences</taxon>
        <taxon>metagenomes</taxon>
        <taxon>ecological metagenomes</taxon>
    </lineage>
</organism>
<protein>
    <submittedName>
        <fullName evidence="1">Uncharacterized protein</fullName>
    </submittedName>
</protein>
<name>X0T2Q3_9ZZZZ</name>
<comment type="caution">
    <text evidence="1">The sequence shown here is derived from an EMBL/GenBank/DDBJ whole genome shotgun (WGS) entry which is preliminary data.</text>
</comment>
<dbReference type="AlphaFoldDB" id="X0T2Q3"/>
<proteinExistence type="predicted"/>
<evidence type="ECO:0000313" key="1">
    <source>
        <dbReference type="EMBL" id="GAF81626.1"/>
    </source>
</evidence>
<gene>
    <name evidence="1" type="ORF">S01H1_03987</name>
</gene>